<evidence type="ECO:0008006" key="12">
    <source>
        <dbReference type="Google" id="ProtNLM"/>
    </source>
</evidence>
<dbReference type="OrthoDB" id="442680at2759"/>
<dbReference type="OMA" id="YWWVTIG"/>
<dbReference type="HOGENOM" id="CLU_040186_3_0_1"/>
<dbReference type="GO" id="GO:0005794">
    <property type="term" value="C:Golgi apparatus"/>
    <property type="evidence" value="ECO:0007669"/>
    <property type="project" value="TreeGrafter"/>
</dbReference>
<gene>
    <name evidence="10" type="ORF">CTHT_0012080</name>
</gene>
<dbReference type="Proteomes" id="UP000008066">
    <property type="component" value="Unassembled WGS sequence"/>
</dbReference>
<keyword evidence="11" id="KW-1185">Reference proteome</keyword>
<feature type="region of interest" description="Disordered" evidence="7">
    <location>
        <begin position="71"/>
        <end position="91"/>
    </location>
</feature>
<dbReference type="GO" id="GO:0000329">
    <property type="term" value="C:fungal-type vacuole membrane"/>
    <property type="evidence" value="ECO:0007669"/>
    <property type="project" value="TreeGrafter"/>
</dbReference>
<feature type="transmembrane region" description="Helical" evidence="8">
    <location>
        <begin position="407"/>
        <end position="425"/>
    </location>
</feature>
<dbReference type="GO" id="GO:0015085">
    <property type="term" value="F:calcium ion transmembrane transporter activity"/>
    <property type="evidence" value="ECO:0007669"/>
    <property type="project" value="TreeGrafter"/>
</dbReference>
<feature type="compositionally biased region" description="Basic and acidic residues" evidence="7">
    <location>
        <begin position="186"/>
        <end position="198"/>
    </location>
</feature>
<proteinExistence type="inferred from homology"/>
<dbReference type="RefSeq" id="XP_006691725.1">
    <property type="nucleotide sequence ID" value="XM_006691662.1"/>
</dbReference>
<feature type="transmembrane region" description="Helical" evidence="8">
    <location>
        <begin position="445"/>
        <end position="466"/>
    </location>
</feature>
<feature type="chain" id="PRO_5003408726" description="Transmembrane protein" evidence="9">
    <location>
        <begin position="24"/>
        <end position="501"/>
    </location>
</feature>
<evidence type="ECO:0000256" key="7">
    <source>
        <dbReference type="SAM" id="MobiDB-lite"/>
    </source>
</evidence>
<evidence type="ECO:0000256" key="9">
    <source>
        <dbReference type="SAM" id="SignalP"/>
    </source>
</evidence>
<dbReference type="PANTHER" id="PTHR12608:SF1">
    <property type="entry name" value="TRANSMEMBRANE PROTEIN 165"/>
    <property type="match status" value="1"/>
</dbReference>
<evidence type="ECO:0000256" key="6">
    <source>
        <dbReference type="SAM" id="Coils"/>
    </source>
</evidence>
<evidence type="ECO:0000256" key="2">
    <source>
        <dbReference type="ARBA" id="ARBA00009190"/>
    </source>
</evidence>
<organism evidence="11">
    <name type="scientific">Chaetomium thermophilum (strain DSM 1495 / CBS 144.50 / IMI 039719)</name>
    <name type="common">Thermochaetoides thermophila</name>
    <dbReference type="NCBI Taxonomy" id="759272"/>
    <lineage>
        <taxon>Eukaryota</taxon>
        <taxon>Fungi</taxon>
        <taxon>Dikarya</taxon>
        <taxon>Ascomycota</taxon>
        <taxon>Pezizomycotina</taxon>
        <taxon>Sordariomycetes</taxon>
        <taxon>Sordariomycetidae</taxon>
        <taxon>Sordariales</taxon>
        <taxon>Chaetomiaceae</taxon>
        <taxon>Thermochaetoides</taxon>
    </lineage>
</organism>
<feature type="transmembrane region" description="Helical" evidence="8">
    <location>
        <begin position="301"/>
        <end position="318"/>
    </location>
</feature>
<feature type="coiled-coil region" evidence="6">
    <location>
        <begin position="327"/>
        <end position="354"/>
    </location>
</feature>
<feature type="transmembrane region" description="Helical" evidence="8">
    <location>
        <begin position="269"/>
        <end position="289"/>
    </location>
</feature>
<dbReference type="PROSITE" id="PS01214">
    <property type="entry name" value="UPF0016"/>
    <property type="match status" value="1"/>
</dbReference>
<dbReference type="InterPro" id="IPR049555">
    <property type="entry name" value="GDT1-like_CS"/>
</dbReference>
<dbReference type="GO" id="GO:0005384">
    <property type="term" value="F:manganese ion transmembrane transporter activity"/>
    <property type="evidence" value="ECO:0007669"/>
    <property type="project" value="TreeGrafter"/>
</dbReference>
<comment type="similarity">
    <text evidence="2">Belongs to the GDT1 family.</text>
</comment>
<name>G0S123_CHATD</name>
<keyword evidence="5 8" id="KW-0472">Membrane</keyword>
<dbReference type="Pfam" id="PF01169">
    <property type="entry name" value="GDT1"/>
    <property type="match status" value="2"/>
</dbReference>
<dbReference type="GO" id="GO:0032472">
    <property type="term" value="P:Golgi calcium ion transport"/>
    <property type="evidence" value="ECO:0007669"/>
    <property type="project" value="TreeGrafter"/>
</dbReference>
<evidence type="ECO:0000256" key="8">
    <source>
        <dbReference type="SAM" id="Phobius"/>
    </source>
</evidence>
<dbReference type="EMBL" id="GL988039">
    <property type="protein sequence ID" value="EGS22733.1"/>
    <property type="molecule type" value="Genomic_DNA"/>
</dbReference>
<evidence type="ECO:0000256" key="3">
    <source>
        <dbReference type="ARBA" id="ARBA00022692"/>
    </source>
</evidence>
<protein>
    <recommendedName>
        <fullName evidence="12">Transmembrane protein</fullName>
    </recommendedName>
</protein>
<feature type="region of interest" description="Disordered" evidence="7">
    <location>
        <begin position="107"/>
        <end position="200"/>
    </location>
</feature>
<dbReference type="AlphaFoldDB" id="G0S123"/>
<dbReference type="GO" id="GO:0032468">
    <property type="term" value="P:Golgi calcium ion homeostasis"/>
    <property type="evidence" value="ECO:0007669"/>
    <property type="project" value="TreeGrafter"/>
</dbReference>
<dbReference type="STRING" id="759272.G0S123"/>
<dbReference type="GeneID" id="18255246"/>
<evidence type="ECO:0000256" key="4">
    <source>
        <dbReference type="ARBA" id="ARBA00022989"/>
    </source>
</evidence>
<feature type="signal peptide" evidence="9">
    <location>
        <begin position="1"/>
        <end position="23"/>
    </location>
</feature>
<feature type="compositionally biased region" description="Low complexity" evidence="7">
    <location>
        <begin position="373"/>
        <end position="392"/>
    </location>
</feature>
<evidence type="ECO:0000313" key="10">
    <source>
        <dbReference type="EMBL" id="EGS22733.1"/>
    </source>
</evidence>
<reference evidence="10 11" key="1">
    <citation type="journal article" date="2011" name="Cell">
        <title>Insight into structure and assembly of the nuclear pore complex by utilizing the genome of a eukaryotic thermophile.</title>
        <authorList>
            <person name="Amlacher S."/>
            <person name="Sarges P."/>
            <person name="Flemming D."/>
            <person name="van Noort V."/>
            <person name="Kunze R."/>
            <person name="Devos D.P."/>
            <person name="Arumugam M."/>
            <person name="Bork P."/>
            <person name="Hurt E."/>
        </authorList>
    </citation>
    <scope>NUCLEOTIDE SEQUENCE [LARGE SCALE GENOMIC DNA]</scope>
    <source>
        <strain evidence="11">DSM 1495 / CBS 144.50 / IMI 039719</strain>
    </source>
</reference>
<dbReference type="KEGG" id="cthr:CTHT_0012080"/>
<keyword evidence="9" id="KW-0732">Signal</keyword>
<feature type="transmembrane region" description="Helical" evidence="8">
    <location>
        <begin position="478"/>
        <end position="496"/>
    </location>
</feature>
<feature type="compositionally biased region" description="Basic and acidic residues" evidence="7">
    <location>
        <begin position="151"/>
        <end position="179"/>
    </location>
</feature>
<accession>G0S123</accession>
<feature type="region of interest" description="Disordered" evidence="7">
    <location>
        <begin position="364"/>
        <end position="392"/>
    </location>
</feature>
<keyword evidence="6" id="KW-0175">Coiled coil</keyword>
<dbReference type="PANTHER" id="PTHR12608">
    <property type="entry name" value="TRANSMEMBRANE PROTEIN HTP-1 RELATED"/>
    <property type="match status" value="1"/>
</dbReference>
<evidence type="ECO:0000313" key="11">
    <source>
        <dbReference type="Proteomes" id="UP000008066"/>
    </source>
</evidence>
<keyword evidence="4 8" id="KW-1133">Transmembrane helix</keyword>
<sequence>MKLKTSQSSVIFLLLPSLAITAAVSDAPLSKDTVSTTDILASGRGLGTKDAPIDGKDGRPHAGPFVELNVPSSKADELPPLPSRPADPTIVDGKKIPDIHDGVMVDKAHAGPKKGTTGLEGGVTEKSREKILREQQGEIVENKPQTPKEAPPLEHSDHEKIAGGKGSKTTDKSSERTVEDVLGLEKPADLPEKTHDKSLPVPESVADIDHLAVSDTVKSGSPLLDNGENEGLIRPFHSFILSLTMIIFSEVGDKTFLVAALMAMKHDRLVVFSGALGALVTMTVLSAVLGHAVPTLISKRLTNFLAAGLFLVFGARLLREGLAMSPDEGVSAEMQEVEMELEEKENLARKKSDVSPYALEMGLGNRKSRSKSRFPAPARSPSSSPEGRSSSPRPSVLANFLSGLNNLLSFLLSPAWVQTFVMTFLGEWGDRSQIATIAMAAGQDYWWVTLGAIMGHACCTGVAVIGGRAIAGKVSLKVVTVGGAIAFLFFGVIYLFEAFYA</sequence>
<dbReference type="InterPro" id="IPR001727">
    <property type="entry name" value="GDT1-like"/>
</dbReference>
<feature type="compositionally biased region" description="Basic and acidic residues" evidence="7">
    <location>
        <begin position="123"/>
        <end position="136"/>
    </location>
</feature>
<dbReference type="eggNOG" id="KOG2881">
    <property type="taxonomic scope" value="Eukaryota"/>
</dbReference>
<evidence type="ECO:0000256" key="5">
    <source>
        <dbReference type="ARBA" id="ARBA00023136"/>
    </source>
</evidence>
<evidence type="ECO:0000256" key="1">
    <source>
        <dbReference type="ARBA" id="ARBA00004141"/>
    </source>
</evidence>
<keyword evidence="3 8" id="KW-0812">Transmembrane</keyword>
<comment type="subcellular location">
    <subcellularLocation>
        <location evidence="1">Membrane</location>
        <topology evidence="1">Multi-pass membrane protein</topology>
    </subcellularLocation>
</comment>